<dbReference type="InterPro" id="IPR050306">
    <property type="entry name" value="PfkB_Carbo_kinase"/>
</dbReference>
<comment type="caution">
    <text evidence="7">The sequence shown here is derived from an EMBL/GenBank/DDBJ whole genome shotgun (WGS) entry which is preliminary data.</text>
</comment>
<keyword evidence="8" id="KW-1185">Reference proteome</keyword>
<feature type="domain" description="Carbohydrate kinase PfkB" evidence="6">
    <location>
        <begin position="31"/>
        <end position="321"/>
    </location>
</feature>
<dbReference type="Gene3D" id="3.40.1190.20">
    <property type="match status" value="1"/>
</dbReference>
<keyword evidence="2" id="KW-0808">Transferase</keyword>
<keyword evidence="3" id="KW-0547">Nucleotide-binding</keyword>
<dbReference type="Pfam" id="PF00294">
    <property type="entry name" value="PfkB"/>
    <property type="match status" value="1"/>
</dbReference>
<keyword evidence="4" id="KW-0418">Kinase</keyword>
<gene>
    <name evidence="7" type="ORF">H8K36_14340</name>
</gene>
<comment type="similarity">
    <text evidence="1">Belongs to the carbohydrate kinase PfkB family.</text>
</comment>
<dbReference type="InterPro" id="IPR029056">
    <property type="entry name" value="Ribokinase-like"/>
</dbReference>
<evidence type="ECO:0000259" key="6">
    <source>
        <dbReference type="Pfam" id="PF00294"/>
    </source>
</evidence>
<evidence type="ECO:0000256" key="4">
    <source>
        <dbReference type="ARBA" id="ARBA00022777"/>
    </source>
</evidence>
<dbReference type="InterPro" id="IPR002139">
    <property type="entry name" value="Ribo/fructo_kinase"/>
</dbReference>
<dbReference type="Proteomes" id="UP000627446">
    <property type="component" value="Unassembled WGS sequence"/>
</dbReference>
<dbReference type="AlphaFoldDB" id="A0A923HMZ3"/>
<dbReference type="PROSITE" id="PS00583">
    <property type="entry name" value="PFKB_KINASES_1"/>
    <property type="match status" value="1"/>
</dbReference>
<evidence type="ECO:0000256" key="1">
    <source>
        <dbReference type="ARBA" id="ARBA00010688"/>
    </source>
</evidence>
<reference evidence="7" key="1">
    <citation type="submission" date="2020-08" db="EMBL/GenBank/DDBJ databases">
        <title>Novel species isolated from subtropical streams in China.</title>
        <authorList>
            <person name="Lu H."/>
        </authorList>
    </citation>
    <scope>NUCLEOTIDE SEQUENCE</scope>
    <source>
        <strain evidence="7">LX22W</strain>
    </source>
</reference>
<accession>A0A923HMZ3</accession>
<dbReference type="PRINTS" id="PR00990">
    <property type="entry name" value="RIBOKINASE"/>
</dbReference>
<keyword evidence="5" id="KW-0067">ATP-binding</keyword>
<dbReference type="GO" id="GO:0006000">
    <property type="term" value="P:fructose metabolic process"/>
    <property type="evidence" value="ECO:0007669"/>
    <property type="project" value="UniProtKB-ARBA"/>
</dbReference>
<dbReference type="InterPro" id="IPR011611">
    <property type="entry name" value="PfkB_dom"/>
</dbReference>
<evidence type="ECO:0000256" key="5">
    <source>
        <dbReference type="ARBA" id="ARBA00022840"/>
    </source>
</evidence>
<dbReference type="SUPFAM" id="SSF53613">
    <property type="entry name" value="Ribokinase-like"/>
    <property type="match status" value="1"/>
</dbReference>
<name>A0A923HMZ3_9BURK</name>
<evidence type="ECO:0000256" key="2">
    <source>
        <dbReference type="ARBA" id="ARBA00022679"/>
    </source>
</evidence>
<dbReference type="GO" id="GO:0005524">
    <property type="term" value="F:ATP binding"/>
    <property type="evidence" value="ECO:0007669"/>
    <property type="project" value="UniProtKB-KW"/>
</dbReference>
<dbReference type="EMBL" id="JACOFZ010000006">
    <property type="protein sequence ID" value="MBC3882565.1"/>
    <property type="molecule type" value="Genomic_DNA"/>
</dbReference>
<dbReference type="PANTHER" id="PTHR43085">
    <property type="entry name" value="HEXOKINASE FAMILY MEMBER"/>
    <property type="match status" value="1"/>
</dbReference>
<dbReference type="PANTHER" id="PTHR43085:SF1">
    <property type="entry name" value="PSEUDOURIDINE KINASE-RELATED"/>
    <property type="match status" value="1"/>
</dbReference>
<evidence type="ECO:0000256" key="3">
    <source>
        <dbReference type="ARBA" id="ARBA00022741"/>
    </source>
</evidence>
<evidence type="ECO:0000313" key="8">
    <source>
        <dbReference type="Proteomes" id="UP000627446"/>
    </source>
</evidence>
<protein>
    <submittedName>
        <fullName evidence="7">Fructokinase</fullName>
    </submittedName>
</protein>
<evidence type="ECO:0000313" key="7">
    <source>
        <dbReference type="EMBL" id="MBC3882565.1"/>
    </source>
</evidence>
<proteinExistence type="inferred from homology"/>
<organism evidence="7 8">
    <name type="scientific">Undibacterium nitidum</name>
    <dbReference type="NCBI Taxonomy" id="2762298"/>
    <lineage>
        <taxon>Bacteria</taxon>
        <taxon>Pseudomonadati</taxon>
        <taxon>Pseudomonadota</taxon>
        <taxon>Betaproteobacteria</taxon>
        <taxon>Burkholderiales</taxon>
        <taxon>Oxalobacteraceae</taxon>
        <taxon>Undibacterium</taxon>
    </lineage>
</organism>
<dbReference type="InterPro" id="IPR002173">
    <property type="entry name" value="Carboh/pur_kinase_PfkB_CS"/>
</dbReference>
<sequence>MRNESTTLSTPNFNLIVFGEALIDDFPEESVIGGAPFNVARSLAQLGAQPLMLTRIGDDPHGSLIQAEFARTGLSTLGMQVDQQHPSGRVAVHMEHGADASQHRFEILPMQAYDFIDAKQVLHLVQQRFPEDAPDLIYFGSMIQRSAASREALFALLEADCCEGATKFLDLNLRDGQASVETIQASLNYADIVKLNEDELRFVAKHALDEPYGAEISLGNESLRAACLALMQQYMMQAVIVTLGEQGYFYFDADHQIVTSLGRTMPSMPEGWVLRDTVGAGDAFSASFIRGWQQNQDLQTVLERANQFARAVCGVRGAVAPDLNFYTPWRV</sequence>
<dbReference type="GO" id="GO:0008865">
    <property type="term" value="F:fructokinase activity"/>
    <property type="evidence" value="ECO:0007669"/>
    <property type="project" value="UniProtKB-ARBA"/>
</dbReference>
<dbReference type="RefSeq" id="WP_186917189.1">
    <property type="nucleotide sequence ID" value="NZ_JACOFZ010000006.1"/>
</dbReference>